<reference evidence="3 4" key="1">
    <citation type="submission" date="2018-04" db="EMBL/GenBank/DDBJ databases">
        <authorList>
            <person name="Zhang X."/>
            <person name="Yuan J."/>
            <person name="Li F."/>
            <person name="Xiang J."/>
        </authorList>
    </citation>
    <scope>NUCLEOTIDE SEQUENCE [LARGE SCALE GENOMIC DNA]</scope>
    <source>
        <tissue evidence="3">Muscle</tissue>
    </source>
</reference>
<keyword evidence="2" id="KW-0472">Membrane</keyword>
<feature type="region of interest" description="Disordered" evidence="1">
    <location>
        <begin position="371"/>
        <end position="414"/>
    </location>
</feature>
<evidence type="ECO:0000313" key="3">
    <source>
        <dbReference type="EMBL" id="ROT81682.1"/>
    </source>
</evidence>
<evidence type="ECO:0008006" key="5">
    <source>
        <dbReference type="Google" id="ProtNLM"/>
    </source>
</evidence>
<accession>A0A3R7MG31</accession>
<proteinExistence type="predicted"/>
<gene>
    <name evidence="3" type="ORF">C7M84_025165</name>
</gene>
<keyword evidence="2" id="KW-0812">Transmembrane</keyword>
<dbReference type="EMBL" id="QCYY01000935">
    <property type="protein sequence ID" value="ROT81682.1"/>
    <property type="molecule type" value="Genomic_DNA"/>
</dbReference>
<dbReference type="OrthoDB" id="428159at2759"/>
<dbReference type="AlphaFoldDB" id="A0A3R7MG31"/>
<dbReference type="Proteomes" id="UP000283509">
    <property type="component" value="Unassembled WGS sequence"/>
</dbReference>
<keyword evidence="2" id="KW-1133">Transmembrane helix</keyword>
<reference evidence="3 4" key="2">
    <citation type="submission" date="2019-01" db="EMBL/GenBank/DDBJ databases">
        <title>The decoding of complex shrimp genome reveals the adaptation for benthos swimmer, frequently molting mechanism and breeding impact on genome.</title>
        <authorList>
            <person name="Sun Y."/>
            <person name="Gao Y."/>
            <person name="Yu Y."/>
        </authorList>
    </citation>
    <scope>NUCLEOTIDE SEQUENCE [LARGE SCALE GENOMIC DNA]</scope>
    <source>
        <tissue evidence="3">Muscle</tissue>
    </source>
</reference>
<protein>
    <recommendedName>
        <fullName evidence="5">Protein unzipped</fullName>
    </recommendedName>
</protein>
<evidence type="ECO:0000256" key="1">
    <source>
        <dbReference type="SAM" id="MobiDB-lite"/>
    </source>
</evidence>
<comment type="caution">
    <text evidence="3">The sequence shown here is derived from an EMBL/GenBank/DDBJ whole genome shotgun (WGS) entry which is preliminary data.</text>
</comment>
<feature type="transmembrane region" description="Helical" evidence="2">
    <location>
        <begin position="26"/>
        <end position="43"/>
    </location>
</feature>
<keyword evidence="4" id="KW-1185">Reference proteome</keyword>
<sequence length="439" mass="48349">MMYFLLSVFFLLKFFRSLTSVRLSGILVIASALLAVGGALDMAKIQGKNRIFTSSTLGWEDTKAGDVPPAHALPVVKDGPLWCRAKTHATWIAGSVVDGKCTMTFVRRLLEVTEYDVLVSVNDSARVLEVEWDRLTAMPPNGIATPNMIMAISDDNDTVLAGYVSPSERRAHFVKDGEAISQNNALILTEDEPVRYEVDRIVVREEESQITDEDVKVGNATLVNNEEEEKLESSMVDYVSQEKIYWGRVRGTITGLTSTVTEPSGVKREITWGVENELDHMEQQKVEYNLPAGAAVQVKLIAVMRKYEAPYSALLTAIYSDSVRRSWSIEGLHIHNYLAELRAEFSKPYYLTNNTEIEGDFPTSQILLHSTTTTTTTTTTTQTPTNSKDSEDNPVSESLATTDGDSQTTGDASSVSRLLPPVLAMCASLLMAANALFLS</sequence>
<feature type="compositionally biased region" description="Polar residues" evidence="1">
    <location>
        <begin position="393"/>
        <end position="414"/>
    </location>
</feature>
<name>A0A3R7MG31_PENVA</name>
<organism evidence="3 4">
    <name type="scientific">Penaeus vannamei</name>
    <name type="common">Whiteleg shrimp</name>
    <name type="synonym">Litopenaeus vannamei</name>
    <dbReference type="NCBI Taxonomy" id="6689"/>
    <lineage>
        <taxon>Eukaryota</taxon>
        <taxon>Metazoa</taxon>
        <taxon>Ecdysozoa</taxon>
        <taxon>Arthropoda</taxon>
        <taxon>Crustacea</taxon>
        <taxon>Multicrustacea</taxon>
        <taxon>Malacostraca</taxon>
        <taxon>Eumalacostraca</taxon>
        <taxon>Eucarida</taxon>
        <taxon>Decapoda</taxon>
        <taxon>Dendrobranchiata</taxon>
        <taxon>Penaeoidea</taxon>
        <taxon>Penaeidae</taxon>
        <taxon>Penaeus</taxon>
    </lineage>
</organism>
<feature type="compositionally biased region" description="Low complexity" evidence="1">
    <location>
        <begin position="371"/>
        <end position="385"/>
    </location>
</feature>
<evidence type="ECO:0000256" key="2">
    <source>
        <dbReference type="SAM" id="Phobius"/>
    </source>
</evidence>
<evidence type="ECO:0000313" key="4">
    <source>
        <dbReference type="Proteomes" id="UP000283509"/>
    </source>
</evidence>